<dbReference type="Pfam" id="PF13551">
    <property type="entry name" value="HTH_29"/>
    <property type="match status" value="1"/>
</dbReference>
<dbReference type="Proteomes" id="UP000198417">
    <property type="component" value="Unassembled WGS sequence"/>
</dbReference>
<evidence type="ECO:0000313" key="1">
    <source>
        <dbReference type="EMBL" id="SNR81451.1"/>
    </source>
</evidence>
<dbReference type="EMBL" id="FZNN01000029">
    <property type="protein sequence ID" value="SNR81451.1"/>
    <property type="molecule type" value="Genomic_DNA"/>
</dbReference>
<gene>
    <name evidence="1" type="ORF">SAMN06265370_12930</name>
</gene>
<proteinExistence type="predicted"/>
<name>A0A238ZER0_9RHOB</name>
<organism evidence="1 2">
    <name type="scientific">Puniceibacterium sediminis</name>
    <dbReference type="NCBI Taxonomy" id="1608407"/>
    <lineage>
        <taxon>Bacteria</taxon>
        <taxon>Pseudomonadati</taxon>
        <taxon>Pseudomonadota</taxon>
        <taxon>Alphaproteobacteria</taxon>
        <taxon>Rhodobacterales</taxon>
        <taxon>Paracoccaceae</taxon>
        <taxon>Puniceibacterium</taxon>
    </lineage>
</organism>
<sequence>MLNTTDKIIKHKTGLLNLAEELGNVSKACQVMGMSRGTFYRYGSAVVDGGVEALFERTRRKPNLANRVPAFLPDYAGN</sequence>
<evidence type="ECO:0000313" key="2">
    <source>
        <dbReference type="Proteomes" id="UP000198417"/>
    </source>
</evidence>
<keyword evidence="2" id="KW-1185">Reference proteome</keyword>
<protein>
    <submittedName>
        <fullName evidence="1">Winged helix-turn helix</fullName>
    </submittedName>
</protein>
<accession>A0A238ZER0</accession>
<reference evidence="1 2" key="1">
    <citation type="submission" date="2017-06" db="EMBL/GenBank/DDBJ databases">
        <authorList>
            <person name="Kim H.J."/>
            <person name="Triplett B.A."/>
        </authorList>
    </citation>
    <scope>NUCLEOTIDE SEQUENCE [LARGE SCALE GENOMIC DNA]</scope>
    <source>
        <strain evidence="1 2">DSM 29052</strain>
    </source>
</reference>
<dbReference type="AlphaFoldDB" id="A0A238ZER0"/>